<dbReference type="InterPro" id="IPR055281">
    <property type="entry name" value="GIR1-2/SIED1"/>
</dbReference>
<keyword evidence="4" id="KW-1185">Reference proteome</keyword>
<gene>
    <name evidence="3" type="ORF">QVD17_13975</name>
</gene>
<name>A0AAD8L0P2_TARER</name>
<dbReference type="Proteomes" id="UP001229421">
    <property type="component" value="Unassembled WGS sequence"/>
</dbReference>
<dbReference type="PANTHER" id="PTHR33177:SF24">
    <property type="entry name" value="FILAMENTOUS HEMAGGLUTININ TRANSPORTER"/>
    <property type="match status" value="1"/>
</dbReference>
<accession>A0AAD8L0P2</accession>
<evidence type="ECO:0000256" key="1">
    <source>
        <dbReference type="SAM" id="MobiDB-lite"/>
    </source>
</evidence>
<dbReference type="PANTHER" id="PTHR33177">
    <property type="entry name" value="PUTATIVE-RELATED"/>
    <property type="match status" value="1"/>
</dbReference>
<dbReference type="EMBL" id="JAUHHV010000003">
    <property type="protein sequence ID" value="KAK1430883.1"/>
    <property type="molecule type" value="Genomic_DNA"/>
</dbReference>
<dbReference type="AlphaFoldDB" id="A0AAD8L0P2"/>
<evidence type="ECO:0000313" key="4">
    <source>
        <dbReference type="Proteomes" id="UP001229421"/>
    </source>
</evidence>
<sequence length="163" mass="18312">MSLITRDLLGNHHSSKQSNLHDLKLENDYLQRCRSTNANRGADQSVSKLQDLNQPPLNILDDTNLDLKLVSLSASSPPYTLGKVKFALERAEKEHTKKRSISMSKSLKETNVDDETYAAGCPSCLLYVLISRRNPKCPRCNMIVPCMSPTSMKKPRIDLNINI</sequence>
<reference evidence="3" key="1">
    <citation type="journal article" date="2023" name="bioRxiv">
        <title>Improved chromosome-level genome assembly for marigold (Tagetes erecta).</title>
        <authorList>
            <person name="Jiang F."/>
            <person name="Yuan L."/>
            <person name="Wang S."/>
            <person name="Wang H."/>
            <person name="Xu D."/>
            <person name="Wang A."/>
            <person name="Fan W."/>
        </authorList>
    </citation>
    <scope>NUCLEOTIDE SEQUENCE</scope>
    <source>
        <strain evidence="3">WSJ</strain>
        <tissue evidence="3">Leaf</tissue>
    </source>
</reference>
<feature type="domain" description="GIR1-like zinc ribbon" evidence="2">
    <location>
        <begin position="120"/>
        <end position="142"/>
    </location>
</feature>
<dbReference type="InterPro" id="IPR056440">
    <property type="entry name" value="Zn-ribbon_GIR1"/>
</dbReference>
<evidence type="ECO:0000259" key="2">
    <source>
        <dbReference type="Pfam" id="PF24747"/>
    </source>
</evidence>
<organism evidence="3 4">
    <name type="scientific">Tagetes erecta</name>
    <name type="common">African marigold</name>
    <dbReference type="NCBI Taxonomy" id="13708"/>
    <lineage>
        <taxon>Eukaryota</taxon>
        <taxon>Viridiplantae</taxon>
        <taxon>Streptophyta</taxon>
        <taxon>Embryophyta</taxon>
        <taxon>Tracheophyta</taxon>
        <taxon>Spermatophyta</taxon>
        <taxon>Magnoliopsida</taxon>
        <taxon>eudicotyledons</taxon>
        <taxon>Gunneridae</taxon>
        <taxon>Pentapetalae</taxon>
        <taxon>asterids</taxon>
        <taxon>campanulids</taxon>
        <taxon>Asterales</taxon>
        <taxon>Asteraceae</taxon>
        <taxon>Asteroideae</taxon>
        <taxon>Heliantheae alliance</taxon>
        <taxon>Tageteae</taxon>
        <taxon>Tagetes</taxon>
    </lineage>
</organism>
<protein>
    <recommendedName>
        <fullName evidence="2">GIR1-like zinc ribbon domain-containing protein</fullName>
    </recommendedName>
</protein>
<feature type="region of interest" description="Disordered" evidence="1">
    <location>
        <begin position="1"/>
        <end position="20"/>
    </location>
</feature>
<proteinExistence type="predicted"/>
<dbReference type="Pfam" id="PF24747">
    <property type="entry name" value="Zn-ribbon_GIR1"/>
    <property type="match status" value="1"/>
</dbReference>
<comment type="caution">
    <text evidence="3">The sequence shown here is derived from an EMBL/GenBank/DDBJ whole genome shotgun (WGS) entry which is preliminary data.</text>
</comment>
<evidence type="ECO:0000313" key="3">
    <source>
        <dbReference type="EMBL" id="KAK1430883.1"/>
    </source>
</evidence>